<proteinExistence type="predicted"/>
<name>A0ACB9DPQ1_ARCLA</name>
<reference evidence="2" key="1">
    <citation type="journal article" date="2022" name="Mol. Ecol. Resour.">
        <title>The genomes of chicory, endive, great burdock and yacon provide insights into Asteraceae palaeo-polyploidization history and plant inulin production.</title>
        <authorList>
            <person name="Fan W."/>
            <person name="Wang S."/>
            <person name="Wang H."/>
            <person name="Wang A."/>
            <person name="Jiang F."/>
            <person name="Liu H."/>
            <person name="Zhao H."/>
            <person name="Xu D."/>
            <person name="Zhang Y."/>
        </authorList>
    </citation>
    <scope>NUCLEOTIDE SEQUENCE [LARGE SCALE GENOMIC DNA]</scope>
    <source>
        <strain evidence="2">cv. Niubang</strain>
    </source>
</reference>
<evidence type="ECO:0000313" key="2">
    <source>
        <dbReference type="Proteomes" id="UP001055879"/>
    </source>
</evidence>
<gene>
    <name evidence="1" type="ORF">L6452_11525</name>
</gene>
<dbReference type="Proteomes" id="UP001055879">
    <property type="component" value="Linkage Group LG03"/>
</dbReference>
<keyword evidence="2" id="KW-1185">Reference proteome</keyword>
<comment type="caution">
    <text evidence="1">The sequence shown here is derived from an EMBL/GenBank/DDBJ whole genome shotgun (WGS) entry which is preliminary data.</text>
</comment>
<evidence type="ECO:0000313" key="1">
    <source>
        <dbReference type="EMBL" id="KAI3748453.1"/>
    </source>
</evidence>
<dbReference type="EMBL" id="CM042049">
    <property type="protein sequence ID" value="KAI3748453.1"/>
    <property type="molecule type" value="Genomic_DNA"/>
</dbReference>
<organism evidence="1 2">
    <name type="scientific">Arctium lappa</name>
    <name type="common">Greater burdock</name>
    <name type="synonym">Lappa major</name>
    <dbReference type="NCBI Taxonomy" id="4217"/>
    <lineage>
        <taxon>Eukaryota</taxon>
        <taxon>Viridiplantae</taxon>
        <taxon>Streptophyta</taxon>
        <taxon>Embryophyta</taxon>
        <taxon>Tracheophyta</taxon>
        <taxon>Spermatophyta</taxon>
        <taxon>Magnoliopsida</taxon>
        <taxon>eudicotyledons</taxon>
        <taxon>Gunneridae</taxon>
        <taxon>Pentapetalae</taxon>
        <taxon>asterids</taxon>
        <taxon>campanulids</taxon>
        <taxon>Asterales</taxon>
        <taxon>Asteraceae</taxon>
        <taxon>Carduoideae</taxon>
        <taxon>Cardueae</taxon>
        <taxon>Arctiinae</taxon>
        <taxon>Arctium</taxon>
    </lineage>
</organism>
<reference evidence="1 2" key="2">
    <citation type="journal article" date="2022" name="Mol. Ecol. Resour.">
        <title>The genomes of chicory, endive, great burdock and yacon provide insights into Asteraceae paleo-polyploidization history and plant inulin production.</title>
        <authorList>
            <person name="Fan W."/>
            <person name="Wang S."/>
            <person name="Wang H."/>
            <person name="Wang A."/>
            <person name="Jiang F."/>
            <person name="Liu H."/>
            <person name="Zhao H."/>
            <person name="Xu D."/>
            <person name="Zhang Y."/>
        </authorList>
    </citation>
    <scope>NUCLEOTIDE SEQUENCE [LARGE SCALE GENOMIC DNA]</scope>
    <source>
        <strain evidence="2">cv. Niubang</strain>
    </source>
</reference>
<protein>
    <submittedName>
        <fullName evidence="1">Uncharacterized protein</fullName>
    </submittedName>
</protein>
<accession>A0ACB9DPQ1</accession>
<sequence length="491" mass="54947">MGCFSICFTSSKHHRKLKKSVTPTTSSPSLHQGNEKRCESVLIKVPTEESTNLGSLQTPIWESRDDSEDQLINEGCDKTVTIDIDVDTNVDGPIKEVEILSVESKEGKEKHVNESGKLGFLVQFENEKERDKEEMGRLGVLVQIENEKERKKEQHKDLGVYVEIENEERKMESKEEDEDLGVCVETEDEKKIERELKEENRALSDSSVSSYISYPPMHRYHNCVINEDEDHVIVEEDSSESLFSLSIDPRRQSKSSPVEVDDKEVNSPLKTTCSPELNAKSIGSCPNKINLNQNIDSLLNPIENLSQWKTLKAGTTPTLDHDQEKENVYSEQEEPNIPLTKEPSFKVSGQKGKVKGENSAVNTSLSSWLIGPDKTPTVGKGDSQFSTGNSFSYSDEATSWKSFEDRPILGAWTIDEVRQVSARSSPRKSPCRNPDEMPIIGTVGSYWSHTGQAADPSNIGKSRRNREKKASSCHSTPTKTRLERGLEKGAA</sequence>